<dbReference type="Proteomes" id="UP000033200">
    <property type="component" value="Chromosome"/>
</dbReference>
<dbReference type="Pfam" id="PF02738">
    <property type="entry name" value="MoCoBD_1"/>
    <property type="match status" value="1"/>
</dbReference>
<sequence length="744" mass="79034">MFGFGKGDTNSLTMNKAHPDSLLDRGVQDVIGKPLDRVDGPKKVSGKATYAAEYALDNVAYGYLVRATVGAGKIRHLDADGAKAMPGVIDVITDYASFIRNPQQGGETSAPTQGVEDVAYHGEIIAIVVAESYEIARDAALRITVDYAPAEGRYSFLAHREEAEKPSAQQIPPHHKQGDVDKAMADAAFAVDVTYTTPSQNSAAMEPHASLAVWEDGALTLYGSYQMPSSDKQQLAKALGVSADKVRIVAAYVGGGFGSKLGIAPESVAAAIAAKRLNRPVKAVMARQQVFDATVRRSNTEQRMRLGATAEGKLTAIGHETLVSNLPGEDYFEPAGVSTHFLYDGENRLITHDIVRLDWMLAGSMRAPGEAVGLIALEGAMDELAEKMGIDPIELRRRNEPEQDPEKKIPYSSRALIPCLERGAESFGWSRRKPAGTDRRGDWLYGIGVASAARSNQLLKSAAKVSIDGQGKAHVETDMTDIGTGTYTILGQIAAEILGLPLEDVIVHLGDTDAPPGAGSGGSWGASSSGSSVYLACEALRGQIAKAMGVDEGAMTLKDGRVIADNRSVPLAELVGEGMEATGEISPGKQEKTFNQASYGAHFAEVAVNVVTGEVRVKRMLGVFAAGRILNEKTARSQCLGGMTFGIGCALTEELVHDPRNGKIVNRDLGEYHLPVNADVPQLEVEFLYERDIEANPLHAKGLGEVGICGAAGAIGNAIYNATGVRVRDFPLTLDKLLEGLPAM</sequence>
<gene>
    <name evidence="2" type="ORF">MC45_11080</name>
</gene>
<dbReference type="Gene3D" id="3.30.365.10">
    <property type="entry name" value="Aldehyde oxidase/xanthine dehydrogenase, molybdopterin binding domain"/>
    <property type="match status" value="4"/>
</dbReference>
<dbReference type="Pfam" id="PF01315">
    <property type="entry name" value="Ald_Xan_dh_C"/>
    <property type="match status" value="1"/>
</dbReference>
<dbReference type="InterPro" id="IPR037165">
    <property type="entry name" value="AldOxase/xan_DH_Mopterin-bd_sf"/>
</dbReference>
<accession>A0A097EGX5</accession>
<keyword evidence="3" id="KW-1185">Reference proteome</keyword>
<dbReference type="Pfam" id="PF20256">
    <property type="entry name" value="MoCoBD_2"/>
    <property type="match status" value="1"/>
</dbReference>
<dbReference type="InterPro" id="IPR000674">
    <property type="entry name" value="Ald_Oxase/Xan_DH_a/b"/>
</dbReference>
<dbReference type="KEGG" id="stax:MC45_11080"/>
<dbReference type="InterPro" id="IPR016208">
    <property type="entry name" value="Ald_Oxase/xanthine_DH-like"/>
</dbReference>
<dbReference type="InterPro" id="IPR046867">
    <property type="entry name" value="AldOxase/xan_DH_MoCoBD2"/>
</dbReference>
<dbReference type="HOGENOM" id="CLU_001681_2_2_5"/>
<dbReference type="SUPFAM" id="SSF54665">
    <property type="entry name" value="CO dehydrogenase molybdoprotein N-domain-like"/>
    <property type="match status" value="1"/>
</dbReference>
<dbReference type="RefSeq" id="WP_038663032.1">
    <property type="nucleotide sequence ID" value="NZ_CP009571.1"/>
</dbReference>
<proteinExistence type="predicted"/>
<dbReference type="SMART" id="SM01008">
    <property type="entry name" value="Ald_Xan_dh_C"/>
    <property type="match status" value="1"/>
</dbReference>
<dbReference type="InterPro" id="IPR008274">
    <property type="entry name" value="AldOxase/xan_DH_MoCoBD1"/>
</dbReference>
<dbReference type="PANTHER" id="PTHR11908">
    <property type="entry name" value="XANTHINE DEHYDROGENASE"/>
    <property type="match status" value="1"/>
</dbReference>
<dbReference type="Gene3D" id="3.90.1170.50">
    <property type="entry name" value="Aldehyde oxidase/xanthine dehydrogenase, a/b hammerhead"/>
    <property type="match status" value="1"/>
</dbReference>
<dbReference type="eggNOG" id="COG1529">
    <property type="taxonomic scope" value="Bacteria"/>
</dbReference>
<name>A0A097EGX5_9SPHN</name>
<dbReference type="GO" id="GO:0016491">
    <property type="term" value="F:oxidoreductase activity"/>
    <property type="evidence" value="ECO:0007669"/>
    <property type="project" value="InterPro"/>
</dbReference>
<dbReference type="SUPFAM" id="SSF56003">
    <property type="entry name" value="Molybdenum cofactor-binding domain"/>
    <property type="match status" value="1"/>
</dbReference>
<dbReference type="EMBL" id="CP009571">
    <property type="protein sequence ID" value="AIT06825.1"/>
    <property type="molecule type" value="Genomic_DNA"/>
</dbReference>
<evidence type="ECO:0000313" key="3">
    <source>
        <dbReference type="Proteomes" id="UP000033200"/>
    </source>
</evidence>
<organism evidence="2 3">
    <name type="scientific">Sphingomonas taxi</name>
    <dbReference type="NCBI Taxonomy" id="1549858"/>
    <lineage>
        <taxon>Bacteria</taxon>
        <taxon>Pseudomonadati</taxon>
        <taxon>Pseudomonadota</taxon>
        <taxon>Alphaproteobacteria</taxon>
        <taxon>Sphingomonadales</taxon>
        <taxon>Sphingomonadaceae</taxon>
        <taxon>Sphingomonas</taxon>
    </lineage>
</organism>
<evidence type="ECO:0000313" key="2">
    <source>
        <dbReference type="EMBL" id="AIT06825.1"/>
    </source>
</evidence>
<reference evidence="2 3" key="1">
    <citation type="submission" date="2014-09" db="EMBL/GenBank/DDBJ databases">
        <title>Using Illumina technology Improving SMRT sequencing Genome Assembly by RASTools.</title>
        <authorList>
            <person name="Zhou Y."/>
            <person name="Ma T."/>
            <person name="Liu T."/>
        </authorList>
    </citation>
    <scope>NUCLEOTIDE SEQUENCE [LARGE SCALE GENOMIC DNA]</scope>
    <source>
        <strain evidence="2 3">ATCC 55669</strain>
    </source>
</reference>
<dbReference type="AlphaFoldDB" id="A0A097EGX5"/>
<dbReference type="STRING" id="1549858.MC45_11080"/>
<evidence type="ECO:0000259" key="1">
    <source>
        <dbReference type="SMART" id="SM01008"/>
    </source>
</evidence>
<protein>
    <submittedName>
        <fullName evidence="2">Xanthine dehydrogenase</fullName>
    </submittedName>
</protein>
<dbReference type="GO" id="GO:0005506">
    <property type="term" value="F:iron ion binding"/>
    <property type="evidence" value="ECO:0007669"/>
    <property type="project" value="InterPro"/>
</dbReference>
<dbReference type="InterPro" id="IPR036856">
    <property type="entry name" value="Ald_Oxase/Xan_DH_a/b_sf"/>
</dbReference>
<feature type="domain" description="Aldehyde oxidase/xanthine dehydrogenase a/b hammerhead" evidence="1">
    <location>
        <begin position="45"/>
        <end position="151"/>
    </location>
</feature>
<dbReference type="PANTHER" id="PTHR11908:SF123">
    <property type="entry name" value="ALDEHYDE OXIDOREDUCTASE MOLYBDENUM-BINDING SUBUNIT PAOC"/>
    <property type="match status" value="1"/>
</dbReference>